<protein>
    <submittedName>
        <fullName evidence="1">Uncharacterized protein</fullName>
    </submittedName>
</protein>
<organism evidence="1 2">
    <name type="scientific">Thalictrum thalictroides</name>
    <name type="common">Rue-anemone</name>
    <name type="synonym">Anemone thalictroides</name>
    <dbReference type="NCBI Taxonomy" id="46969"/>
    <lineage>
        <taxon>Eukaryota</taxon>
        <taxon>Viridiplantae</taxon>
        <taxon>Streptophyta</taxon>
        <taxon>Embryophyta</taxon>
        <taxon>Tracheophyta</taxon>
        <taxon>Spermatophyta</taxon>
        <taxon>Magnoliopsida</taxon>
        <taxon>Ranunculales</taxon>
        <taxon>Ranunculaceae</taxon>
        <taxon>Thalictroideae</taxon>
        <taxon>Thalictrum</taxon>
    </lineage>
</organism>
<evidence type="ECO:0000313" key="1">
    <source>
        <dbReference type="EMBL" id="KAF5206913.1"/>
    </source>
</evidence>
<proteinExistence type="predicted"/>
<comment type="caution">
    <text evidence="1">The sequence shown here is derived from an EMBL/GenBank/DDBJ whole genome shotgun (WGS) entry which is preliminary data.</text>
</comment>
<accession>A0A7J6XBP3</accession>
<evidence type="ECO:0000313" key="2">
    <source>
        <dbReference type="Proteomes" id="UP000554482"/>
    </source>
</evidence>
<dbReference type="AlphaFoldDB" id="A0A7J6XBP3"/>
<name>A0A7J6XBP3_THATH</name>
<keyword evidence="2" id="KW-1185">Reference proteome</keyword>
<sequence length="103" mass="11773">MNSVNESDYFEGLNYLDDEDVKYMGPSCMKNTVFVLSKGCTSKSIRGKKMRRESLVLKLGGMINPKSDLGFVTSVRTRKQNPNAFGFNRVSYLQVLRNQTRKH</sequence>
<dbReference type="Proteomes" id="UP000554482">
    <property type="component" value="Unassembled WGS sequence"/>
</dbReference>
<gene>
    <name evidence="1" type="ORF">FRX31_003504</name>
</gene>
<dbReference type="EMBL" id="JABWDY010002084">
    <property type="protein sequence ID" value="KAF5206913.1"/>
    <property type="molecule type" value="Genomic_DNA"/>
</dbReference>
<reference evidence="1 2" key="1">
    <citation type="submission" date="2020-06" db="EMBL/GenBank/DDBJ databases">
        <title>Transcriptomic and genomic resources for Thalictrum thalictroides and T. hernandezii: Facilitating candidate gene discovery in an emerging model plant lineage.</title>
        <authorList>
            <person name="Arias T."/>
            <person name="Riano-Pachon D.M."/>
            <person name="Di Stilio V.S."/>
        </authorList>
    </citation>
    <scope>NUCLEOTIDE SEQUENCE [LARGE SCALE GENOMIC DNA]</scope>
    <source>
        <strain evidence="2">cv. WT478/WT964</strain>
        <tissue evidence="1">Leaves</tissue>
    </source>
</reference>